<reference evidence="2" key="1">
    <citation type="submission" date="2021-02" db="EMBL/GenBank/DDBJ databases">
        <authorList>
            <person name="Dougan E. K."/>
            <person name="Rhodes N."/>
            <person name="Thang M."/>
            <person name="Chan C."/>
        </authorList>
    </citation>
    <scope>NUCLEOTIDE SEQUENCE</scope>
</reference>
<dbReference type="Gene3D" id="3.40.50.1000">
    <property type="entry name" value="HAD superfamily/HAD-like"/>
    <property type="match status" value="1"/>
</dbReference>
<dbReference type="SUPFAM" id="SSF56784">
    <property type="entry name" value="HAD-like"/>
    <property type="match status" value="1"/>
</dbReference>
<organism evidence="2 3">
    <name type="scientific">Polarella glacialis</name>
    <name type="common">Dinoflagellate</name>
    <dbReference type="NCBI Taxonomy" id="89957"/>
    <lineage>
        <taxon>Eukaryota</taxon>
        <taxon>Sar</taxon>
        <taxon>Alveolata</taxon>
        <taxon>Dinophyceae</taxon>
        <taxon>Suessiales</taxon>
        <taxon>Suessiaceae</taxon>
        <taxon>Polarella</taxon>
    </lineage>
</organism>
<gene>
    <name evidence="2" type="ORF">PGLA2088_LOCUS27508</name>
</gene>
<dbReference type="AlphaFoldDB" id="A0A813K536"/>
<dbReference type="EMBL" id="CAJNNW010027483">
    <property type="protein sequence ID" value="CAE8691642.1"/>
    <property type="molecule type" value="Genomic_DNA"/>
</dbReference>
<accession>A0A813K536</accession>
<evidence type="ECO:0000313" key="2">
    <source>
        <dbReference type="EMBL" id="CAE8691642.1"/>
    </source>
</evidence>
<dbReference type="InterPro" id="IPR036412">
    <property type="entry name" value="HAD-like_sf"/>
</dbReference>
<feature type="non-terminal residue" evidence="2">
    <location>
        <position position="1"/>
    </location>
</feature>
<sequence length="355" mass="39822">GGHQRLRSLYDYCSVVACEDCARQRPPCPECSARVAPCWQHERREPGIYEISLKPSKLKVLLDVNSTLVNIRRDGRPVTGAAADSELTGLRSPVYLRPRAVELLLRLDELAKIGQCEWGIYTTKTKKSVSPIVQALLLRCGFQPDDIGVHGKQFSYVRSEGTRCDFRFFDQADCEVDGEGEPYRHAADSQTTTTTTTITSTTATTPTPTTTPTTTMTTSPIRFKPLHDFEEEFALSRWILVTGSARKAERCRDSLLLVSEFNSQGVTDAHEAGLEQVLRLLRTDKVFVEDEDLRPLLKGINHRCIILKTLKEALARRQVLESSIAEVILDFTVPNNNNDNINNNHNNHNNNIILS</sequence>
<name>A0A813K536_POLGL</name>
<comment type="caution">
    <text evidence="2">The sequence shown here is derived from an EMBL/GenBank/DDBJ whole genome shotgun (WGS) entry which is preliminary data.</text>
</comment>
<proteinExistence type="predicted"/>
<feature type="region of interest" description="Disordered" evidence="1">
    <location>
        <begin position="180"/>
        <end position="219"/>
    </location>
</feature>
<protein>
    <recommendedName>
        <fullName evidence="4">FCP1 homology domain-containing protein</fullName>
    </recommendedName>
</protein>
<feature type="compositionally biased region" description="Low complexity" evidence="1">
    <location>
        <begin position="191"/>
        <end position="218"/>
    </location>
</feature>
<evidence type="ECO:0000256" key="1">
    <source>
        <dbReference type="SAM" id="MobiDB-lite"/>
    </source>
</evidence>
<dbReference type="Proteomes" id="UP000626109">
    <property type="component" value="Unassembled WGS sequence"/>
</dbReference>
<dbReference type="InterPro" id="IPR023214">
    <property type="entry name" value="HAD_sf"/>
</dbReference>
<evidence type="ECO:0008006" key="4">
    <source>
        <dbReference type="Google" id="ProtNLM"/>
    </source>
</evidence>
<evidence type="ECO:0000313" key="3">
    <source>
        <dbReference type="Proteomes" id="UP000626109"/>
    </source>
</evidence>